<protein>
    <submittedName>
        <fullName evidence="1">Uncharacterized protein</fullName>
    </submittedName>
</protein>
<comment type="caution">
    <text evidence="1">The sequence shown here is derived from an EMBL/GenBank/DDBJ whole genome shotgun (WGS) entry which is preliminary data.</text>
</comment>
<evidence type="ECO:0000313" key="1">
    <source>
        <dbReference type="EMBL" id="KYB45991.1"/>
    </source>
</evidence>
<organism evidence="1">
    <name type="scientific">Brucella anthropi</name>
    <name type="common">Ochrobactrum anthropi</name>
    <dbReference type="NCBI Taxonomy" id="529"/>
    <lineage>
        <taxon>Bacteria</taxon>
        <taxon>Pseudomonadati</taxon>
        <taxon>Pseudomonadota</taxon>
        <taxon>Alphaproteobacteria</taxon>
        <taxon>Hyphomicrobiales</taxon>
        <taxon>Brucellaceae</taxon>
        <taxon>Brucella/Ochrobactrum group</taxon>
        <taxon>Brucella</taxon>
    </lineage>
</organism>
<accession>A0A656Z711</accession>
<reference evidence="1" key="1">
    <citation type="submission" date="2016-02" db="EMBL/GenBank/DDBJ databases">
        <title>Genomic sequences of Ochrobactrum anthropi.</title>
        <authorList>
            <person name="Chudasama K.S."/>
            <person name="Thaker V.S."/>
        </authorList>
    </citation>
    <scope>NUCLEOTIDE SEQUENCE [LARGE SCALE GENOMIC DNA]</scope>
    <source>
        <strain evidence="1">SUBG007</strain>
    </source>
</reference>
<dbReference type="AlphaFoldDB" id="A0A656Z711"/>
<gene>
    <name evidence="1" type="ORF">AB664_28780</name>
</gene>
<sequence>MHQGISLLRQLLGQTATAEDVDASLYAAERLRFVLETPTAMTIVDVKTSLAEVLGEHAFSIDALFKSTNTGGMRFFVYSPDKLERTLPADVLFAIAAELRTALSLISCEPDSGERVFSDPEPELDKVAESAVTDLYCWAPGEAPSDHLWALKNTRALTLGRSRLVKVLASLLPSPIQALQNTPSSRI</sequence>
<name>A0A656Z711_BRUAN</name>
<dbReference type="EMBL" id="LUAY01001645">
    <property type="protein sequence ID" value="KYB45991.1"/>
    <property type="molecule type" value="Genomic_DNA"/>
</dbReference>
<proteinExistence type="predicted"/>